<dbReference type="AlphaFoldDB" id="A0AAD8CE01"/>
<protein>
    <submittedName>
        <fullName evidence="1">Fibrocystin-L</fullName>
    </submittedName>
</protein>
<sequence>SLSCVVKSVNYNKIICETRCGLSCNAGVQKVKVYIPGQNGMITAECTGNQCSLFTTESFTALVTSVVPEIVDSDSTTLKVSGNHFLSSSTSL</sequence>
<evidence type="ECO:0000313" key="1">
    <source>
        <dbReference type="EMBL" id="KAK0070508.1"/>
    </source>
</evidence>
<accession>A0AAD8CE01</accession>
<reference evidence="1" key="1">
    <citation type="journal article" date="2023" name="PLoS Negl. Trop. Dis.">
        <title>A genome sequence for Biomphalaria pfeifferi, the major vector snail for the human-infecting parasite Schistosoma mansoni.</title>
        <authorList>
            <person name="Bu L."/>
            <person name="Lu L."/>
            <person name="Laidemitt M.R."/>
            <person name="Zhang S.M."/>
            <person name="Mutuku M."/>
            <person name="Mkoji G."/>
            <person name="Steinauer M."/>
            <person name="Loker E.S."/>
        </authorList>
    </citation>
    <scope>NUCLEOTIDE SEQUENCE</scope>
    <source>
        <strain evidence="1">KasaAsao</strain>
    </source>
</reference>
<comment type="caution">
    <text evidence="1">The sequence shown here is derived from an EMBL/GenBank/DDBJ whole genome shotgun (WGS) entry which is preliminary data.</text>
</comment>
<dbReference type="Proteomes" id="UP001233172">
    <property type="component" value="Unassembled WGS sequence"/>
</dbReference>
<dbReference type="EMBL" id="JASAOG010000001">
    <property type="protein sequence ID" value="KAK0070508.1"/>
    <property type="molecule type" value="Genomic_DNA"/>
</dbReference>
<evidence type="ECO:0000313" key="2">
    <source>
        <dbReference type="Proteomes" id="UP001233172"/>
    </source>
</evidence>
<feature type="non-terminal residue" evidence="1">
    <location>
        <position position="92"/>
    </location>
</feature>
<gene>
    <name evidence="1" type="ORF">Bpfe_000491</name>
</gene>
<feature type="non-terminal residue" evidence="1">
    <location>
        <position position="1"/>
    </location>
</feature>
<reference evidence="1" key="2">
    <citation type="submission" date="2023-04" db="EMBL/GenBank/DDBJ databases">
        <authorList>
            <person name="Bu L."/>
            <person name="Lu L."/>
            <person name="Laidemitt M.R."/>
            <person name="Zhang S.M."/>
            <person name="Mutuku M."/>
            <person name="Mkoji G."/>
            <person name="Steinauer M."/>
            <person name="Loker E.S."/>
        </authorList>
    </citation>
    <scope>NUCLEOTIDE SEQUENCE</scope>
    <source>
        <strain evidence="1">KasaAsao</strain>
        <tissue evidence="1">Whole Snail</tissue>
    </source>
</reference>
<keyword evidence="2" id="KW-1185">Reference proteome</keyword>
<proteinExistence type="predicted"/>
<organism evidence="1 2">
    <name type="scientific">Biomphalaria pfeifferi</name>
    <name type="common">Bloodfluke planorb</name>
    <name type="synonym">Freshwater snail</name>
    <dbReference type="NCBI Taxonomy" id="112525"/>
    <lineage>
        <taxon>Eukaryota</taxon>
        <taxon>Metazoa</taxon>
        <taxon>Spiralia</taxon>
        <taxon>Lophotrochozoa</taxon>
        <taxon>Mollusca</taxon>
        <taxon>Gastropoda</taxon>
        <taxon>Heterobranchia</taxon>
        <taxon>Euthyneura</taxon>
        <taxon>Panpulmonata</taxon>
        <taxon>Hygrophila</taxon>
        <taxon>Lymnaeoidea</taxon>
        <taxon>Planorbidae</taxon>
        <taxon>Biomphalaria</taxon>
    </lineage>
</organism>
<name>A0AAD8CE01_BIOPF</name>